<dbReference type="PANTHER" id="PTHR30203">
    <property type="entry name" value="OUTER MEMBRANE CATION EFFLUX PROTEIN"/>
    <property type="match status" value="1"/>
</dbReference>
<dbReference type="RefSeq" id="WP_111599504.1">
    <property type="nucleotide sequence ID" value="NZ_QLLL01000008.1"/>
</dbReference>
<dbReference type="PANTHER" id="PTHR30203:SF33">
    <property type="entry name" value="BLR4455 PROTEIN"/>
    <property type="match status" value="1"/>
</dbReference>
<dbReference type="NCBIfam" id="TIGR01845">
    <property type="entry name" value="outer_NodT"/>
    <property type="match status" value="1"/>
</dbReference>
<dbReference type="PROSITE" id="PS51257">
    <property type="entry name" value="PROKAR_LIPOPROTEIN"/>
    <property type="match status" value="1"/>
</dbReference>
<accession>A0A327Q8X2</accession>
<keyword evidence="2" id="KW-1134">Transmembrane beta strand</keyword>
<keyword evidence="2 3" id="KW-0449">Lipoprotein</keyword>
<dbReference type="GO" id="GO:0005886">
    <property type="term" value="C:plasma membrane"/>
    <property type="evidence" value="ECO:0007669"/>
    <property type="project" value="UniProtKB-SubCell"/>
</dbReference>
<dbReference type="OrthoDB" id="9770517at2"/>
<dbReference type="AlphaFoldDB" id="A0A327Q8X2"/>
<dbReference type="Proteomes" id="UP000249547">
    <property type="component" value="Unassembled WGS sequence"/>
</dbReference>
<comment type="similarity">
    <text evidence="1 2">Belongs to the outer membrane factor (OMF) (TC 1.B.17) family.</text>
</comment>
<dbReference type="InterPro" id="IPR010131">
    <property type="entry name" value="MdtP/NodT-like"/>
</dbReference>
<dbReference type="GO" id="GO:0015562">
    <property type="term" value="F:efflux transmembrane transporter activity"/>
    <property type="evidence" value="ECO:0007669"/>
    <property type="project" value="InterPro"/>
</dbReference>
<dbReference type="SUPFAM" id="SSF56954">
    <property type="entry name" value="Outer membrane efflux proteins (OEP)"/>
    <property type="match status" value="1"/>
</dbReference>
<evidence type="ECO:0000313" key="3">
    <source>
        <dbReference type="EMBL" id="RAJ00385.1"/>
    </source>
</evidence>
<proteinExistence type="inferred from homology"/>
<dbReference type="Gene3D" id="1.20.1600.10">
    <property type="entry name" value="Outer membrane efflux proteins (OEP)"/>
    <property type="match status" value="1"/>
</dbReference>
<keyword evidence="4" id="KW-1185">Reference proteome</keyword>
<reference evidence="3 4" key="1">
    <citation type="submission" date="2018-06" db="EMBL/GenBank/DDBJ databases">
        <title>Genomic Encyclopedia of Archaeal and Bacterial Type Strains, Phase II (KMG-II): from individual species to whole genera.</title>
        <authorList>
            <person name="Goeker M."/>
        </authorList>
    </citation>
    <scope>NUCLEOTIDE SEQUENCE [LARGE SCALE GENOMIC DNA]</scope>
    <source>
        <strain evidence="3 4">DSM 23857</strain>
    </source>
</reference>
<protein>
    <submittedName>
        <fullName evidence="3">NodT family efflux transporter outer membrane factor (OMF) lipoprotein</fullName>
    </submittedName>
</protein>
<dbReference type="Pfam" id="PF02321">
    <property type="entry name" value="OEP"/>
    <property type="match status" value="2"/>
</dbReference>
<evidence type="ECO:0000313" key="4">
    <source>
        <dbReference type="Proteomes" id="UP000249547"/>
    </source>
</evidence>
<evidence type="ECO:0000256" key="2">
    <source>
        <dbReference type="RuleBase" id="RU362097"/>
    </source>
</evidence>
<evidence type="ECO:0000256" key="1">
    <source>
        <dbReference type="ARBA" id="ARBA00007613"/>
    </source>
</evidence>
<dbReference type="InterPro" id="IPR003423">
    <property type="entry name" value="OMP_efflux"/>
</dbReference>
<keyword evidence="2" id="KW-0564">Palmitate</keyword>
<keyword evidence="2" id="KW-0472">Membrane</keyword>
<comment type="subcellular location">
    <subcellularLocation>
        <location evidence="2">Cell membrane</location>
        <topology evidence="2">Lipid-anchor</topology>
    </subcellularLocation>
</comment>
<name>A0A327Q8X2_9BACT</name>
<dbReference type="Gene3D" id="2.20.200.10">
    <property type="entry name" value="Outer membrane efflux proteins (OEP)"/>
    <property type="match status" value="1"/>
</dbReference>
<organism evidence="3 4">
    <name type="scientific">Chitinophaga skermanii</name>
    <dbReference type="NCBI Taxonomy" id="331697"/>
    <lineage>
        <taxon>Bacteria</taxon>
        <taxon>Pseudomonadati</taxon>
        <taxon>Bacteroidota</taxon>
        <taxon>Chitinophagia</taxon>
        <taxon>Chitinophagales</taxon>
        <taxon>Chitinophagaceae</taxon>
        <taxon>Chitinophaga</taxon>
    </lineage>
</organism>
<sequence>MKHTFYPYIILLTLVSTFSACRVGRNYQQPEAPLPAAFTGNATTDSSIATISWKQFFQDPLLQQLIDSTISNNLDLKIALQRIEASEAYVKQARAAFLPSVNAQITGSTSFPSKHSLNGLSLENFLKTNHIEDYNLSLGASWEADIWGKIRRQKEAAIAQYLQTYEGARAVQTALVADVANGYINLLMLDAQLRIANRNVALSDTIVQMMNLQKTSGEVTELAVQQAVSQKQSAAKLVPQLEQAIAIQQNAIKLLGAQLPGEVVRIGDINEFTPWEALHTGVPAALLQYRPDVKAAEQRLVAANAQVGVAQANLYPSLSITANGGLNAFKASQWFTLPGSLFATAAGSITQPIFQRRQLKTQVEVATTQREEAVFAFRQSVLTAVHEVSNNLVSIDKLKSQEQIAIDQQQVTHAAVNNAQLLFKSGMANYLEVITAQSNALQAELSLADIHRQQLQAVANLYRSLGGGTQ</sequence>
<keyword evidence="2" id="KW-0812">Transmembrane</keyword>
<comment type="caution">
    <text evidence="3">The sequence shown here is derived from an EMBL/GenBank/DDBJ whole genome shotgun (WGS) entry which is preliminary data.</text>
</comment>
<gene>
    <name evidence="3" type="ORF">LX64_04089</name>
</gene>
<dbReference type="EMBL" id="QLLL01000008">
    <property type="protein sequence ID" value="RAJ00385.1"/>
    <property type="molecule type" value="Genomic_DNA"/>
</dbReference>